<reference evidence="1" key="1">
    <citation type="submission" date="2022-10" db="EMBL/GenBank/DDBJ databases">
        <title>Complete Genome of Trichothecium roseum strain YXFP-22015, a Plant Pathogen Isolated from Citrus.</title>
        <authorList>
            <person name="Wang Y."/>
            <person name="Zhu L."/>
        </authorList>
    </citation>
    <scope>NUCLEOTIDE SEQUENCE</scope>
    <source>
        <strain evidence="1">YXFP-22015</strain>
    </source>
</reference>
<dbReference type="Proteomes" id="UP001163324">
    <property type="component" value="Chromosome 4"/>
</dbReference>
<keyword evidence="2" id="KW-1185">Reference proteome</keyword>
<evidence type="ECO:0000313" key="1">
    <source>
        <dbReference type="EMBL" id="KAI9900438.1"/>
    </source>
</evidence>
<proteinExistence type="predicted"/>
<protein>
    <submittedName>
        <fullName evidence="1">Uncharacterized protein</fullName>
    </submittedName>
</protein>
<evidence type="ECO:0000313" key="2">
    <source>
        <dbReference type="Proteomes" id="UP001163324"/>
    </source>
</evidence>
<dbReference type="EMBL" id="CM047943">
    <property type="protein sequence ID" value="KAI9900438.1"/>
    <property type="molecule type" value="Genomic_DNA"/>
</dbReference>
<gene>
    <name evidence="1" type="ORF">N3K66_004700</name>
</gene>
<sequence>MAAQSRCSQSEVKVFQHPGSVPKKTQQTTMPSAKVLSAAMALSAARLVAGASTCTKDIEITEPTPSIDCDIVDADVTVDSEVAGALAIEGPKQIKGNLIISNATKLLSISSSSINSVGGRLELSDLELLNSVSFTALESLNELTMRKLNLLPKVTFGSEGVTEASVVTITDTFINDLSGLKLTTVETLQIDNNRKLIKFDSDLENITDTLSIGINGAGMSISMSKLEGAGEVQLQSVKAFNVPNLEKAGSLKFDKCNEMESFSAPNLTDIKNSISFIDNKKLSNITFPKLTKIGGDLTIRKNPKLTELEAFPEVESVFGGIDLGGDFEKVELPKLNDVSGSVNVSSTTDIKDFCGFFDDAKDDGSIRGEEKCTSNNKEANEGGAEGGENADGSSGDNAEDAAGIISVNSALLGLAAIAGLAQLL</sequence>
<name>A0ACC0V406_9HYPO</name>
<comment type="caution">
    <text evidence="1">The sequence shown here is derived from an EMBL/GenBank/DDBJ whole genome shotgun (WGS) entry which is preliminary data.</text>
</comment>
<organism evidence="1 2">
    <name type="scientific">Trichothecium roseum</name>
    <dbReference type="NCBI Taxonomy" id="47278"/>
    <lineage>
        <taxon>Eukaryota</taxon>
        <taxon>Fungi</taxon>
        <taxon>Dikarya</taxon>
        <taxon>Ascomycota</taxon>
        <taxon>Pezizomycotina</taxon>
        <taxon>Sordariomycetes</taxon>
        <taxon>Hypocreomycetidae</taxon>
        <taxon>Hypocreales</taxon>
        <taxon>Hypocreales incertae sedis</taxon>
        <taxon>Trichothecium</taxon>
    </lineage>
</organism>
<accession>A0ACC0V406</accession>